<dbReference type="RefSeq" id="WP_238225212.1">
    <property type="nucleotide sequence ID" value="NZ_BAAADH010000077.1"/>
</dbReference>
<dbReference type="EMBL" id="BPRC01000010">
    <property type="protein sequence ID" value="GJE65776.1"/>
    <property type="molecule type" value="Genomic_DNA"/>
</dbReference>
<evidence type="ECO:0000313" key="1">
    <source>
        <dbReference type="EMBL" id="GJE65776.1"/>
    </source>
</evidence>
<sequence length="678" mass="70505">MAYTRQDLITLVLQNVGVLAAGQEASIEDRAAVDIRIDPKLAELAKREIFVGLNADALDPAVFLHVADIIASACRVPFGITGNKAEVLTGAAAEAEASLKLLSRQFSATAATAAFDVVRDVLEKLGVVTIGQDPSAQDRGVVSARIAPMLADLRAREITALTDLSQADPAQLRHLANILAGSCAGSFNVDPAVGDRLGDVATGAEVALRVMQRQFDTGVGTSGTFSVAQSVLELLGVVGGGQTATSKDVAVVSARFGPLLADLRARHVIDLPSVDAADPSTKHFLAAILAARCALLFGVGDPLLGGLKAEEIRAEAALRASARQLDAGTGTVGSFDLVQSVLEALGVVEAGQTASAKDRAVVSARVDPMLADLRQREIIALPSIAAADASTQLHLAAILALACALPFKVIGEALLPFQAAAAQAEAALRVIGRQFDGGVATGGTFDVVQAVLENLSVVMAGYTGSAKDRAVVSARIAPMLGDLRLREIVNLASIEAADPGVLIHLSVILTSACSQAFGKDAATRTLLAGEAAKAEISLKALARQLDTGVAVSGVFDPVQVALEHLGIVSAGQTASAKDRAVVGARLQPKFMELRGRDICGVTDLSQLSTELQGAFARLLAADCATSFAEVPPARIAMLMAAVPEQEHILRYQSFVYDVRPAMRLERFWGGRRRGGWIV</sequence>
<proteinExistence type="predicted"/>
<reference evidence="1" key="2">
    <citation type="submission" date="2021-08" db="EMBL/GenBank/DDBJ databases">
        <authorList>
            <person name="Tani A."/>
            <person name="Ola A."/>
            <person name="Ogura Y."/>
            <person name="Katsura K."/>
            <person name="Hayashi T."/>
        </authorList>
    </citation>
    <scope>NUCLEOTIDE SEQUENCE</scope>
    <source>
        <strain evidence="1">NBRC 15686</strain>
    </source>
</reference>
<evidence type="ECO:0000313" key="2">
    <source>
        <dbReference type="Proteomes" id="UP001055039"/>
    </source>
</evidence>
<name>A0ABQ4UEN7_9HYPH</name>
<keyword evidence="2" id="KW-1185">Reference proteome</keyword>
<comment type="caution">
    <text evidence="1">The sequence shown here is derived from an EMBL/GenBank/DDBJ whole genome shotgun (WGS) entry which is preliminary data.</text>
</comment>
<organism evidence="1 2">
    <name type="scientific">Methylorubrum aminovorans</name>
    <dbReference type="NCBI Taxonomy" id="269069"/>
    <lineage>
        <taxon>Bacteria</taxon>
        <taxon>Pseudomonadati</taxon>
        <taxon>Pseudomonadota</taxon>
        <taxon>Alphaproteobacteria</taxon>
        <taxon>Hyphomicrobiales</taxon>
        <taxon>Methylobacteriaceae</taxon>
        <taxon>Methylorubrum</taxon>
    </lineage>
</organism>
<reference evidence="1" key="1">
    <citation type="journal article" date="2021" name="Front. Microbiol.">
        <title>Comprehensive Comparative Genomics and Phenotyping of Methylobacterium Species.</title>
        <authorList>
            <person name="Alessa O."/>
            <person name="Ogura Y."/>
            <person name="Fujitani Y."/>
            <person name="Takami H."/>
            <person name="Hayashi T."/>
            <person name="Sahin N."/>
            <person name="Tani A."/>
        </authorList>
    </citation>
    <scope>NUCLEOTIDE SEQUENCE</scope>
    <source>
        <strain evidence="1">NBRC 15686</strain>
    </source>
</reference>
<accession>A0ABQ4UEN7</accession>
<dbReference type="Proteomes" id="UP001055039">
    <property type="component" value="Unassembled WGS sequence"/>
</dbReference>
<gene>
    <name evidence="1" type="ORF">LNAOJCKE_2989</name>
</gene>
<protein>
    <submittedName>
        <fullName evidence="1">Uncharacterized protein</fullName>
    </submittedName>
</protein>